<name>A0ABS3JUU6_9BACT</name>
<dbReference type="EMBL" id="JAFMYW010000021">
    <property type="protein sequence ID" value="MBO0953146.1"/>
    <property type="molecule type" value="Genomic_DNA"/>
</dbReference>
<sequence length="411" mass="46063">MYETVVYASPNHQSIIGQLADTLLVPTPDRRQAYCWELALNAGQAYMLRALYGYTGKTQLIDSLEQVIRLRYAARVSAEIAERSERFGKAVATTIYQWSKSDGGHLGYQRNFPADYTRPTGTGLWVPPVIGQSSVRRPLHPTWGQNRTFSLQNSQLSLPKPLAYSTDTTSAYYTQYKEVRDRKNTLTEADQAMVMWWGDDPGETCSPPGHSYNLATIAIRTSQADLPKAAETYARVGMAVADAFICCWKTKFSYMVERPSSFISSTINGKGQWFPFFLEPPFPSFYSGHAVQSAATATVLANLYGDQFSFTDNTHANRPDLVYYRQVPLPSTVTTADYLDPANYEKYQPTFTRQSISFRARHYSSFSSAALECANSRLLGGIHTRHDNEVGLTEGAKIGRNINALPWHKGR</sequence>
<evidence type="ECO:0000259" key="1">
    <source>
        <dbReference type="Pfam" id="PF01569"/>
    </source>
</evidence>
<dbReference type="Proteomes" id="UP000664628">
    <property type="component" value="Unassembled WGS sequence"/>
</dbReference>
<dbReference type="InterPro" id="IPR052559">
    <property type="entry name" value="V-haloperoxidase"/>
</dbReference>
<feature type="domain" description="Phosphatidic acid phosphatase type 2/haloperoxidase" evidence="1">
    <location>
        <begin position="239"/>
        <end position="396"/>
    </location>
</feature>
<reference evidence="2 3" key="1">
    <citation type="submission" date="2021-03" db="EMBL/GenBank/DDBJ databases">
        <title>Fibrella sp. HMF5405 genome sequencing and assembly.</title>
        <authorList>
            <person name="Kang H."/>
            <person name="Kim H."/>
            <person name="Bae S."/>
            <person name="Joh K."/>
        </authorList>
    </citation>
    <scope>NUCLEOTIDE SEQUENCE [LARGE SCALE GENOMIC DNA]</scope>
    <source>
        <strain evidence="2 3">HMF5405</strain>
    </source>
</reference>
<dbReference type="PANTHER" id="PTHR34599">
    <property type="entry name" value="PEROXIDASE-RELATED"/>
    <property type="match status" value="1"/>
</dbReference>
<dbReference type="InterPro" id="IPR036938">
    <property type="entry name" value="PAP2/HPO_sf"/>
</dbReference>
<dbReference type="RefSeq" id="WP_207333098.1">
    <property type="nucleotide sequence ID" value="NZ_JAFMYW010000021.1"/>
</dbReference>
<dbReference type="SUPFAM" id="SSF48317">
    <property type="entry name" value="Acid phosphatase/Vanadium-dependent haloperoxidase"/>
    <property type="match status" value="1"/>
</dbReference>
<dbReference type="CDD" id="cd03398">
    <property type="entry name" value="PAP2_haloperoxidase"/>
    <property type="match status" value="1"/>
</dbReference>
<evidence type="ECO:0000313" key="3">
    <source>
        <dbReference type="Proteomes" id="UP000664628"/>
    </source>
</evidence>
<proteinExistence type="predicted"/>
<dbReference type="PANTHER" id="PTHR34599:SF1">
    <property type="entry name" value="PHOSPHATIDIC ACID PHOSPHATASE TYPE 2_HALOPEROXIDASE DOMAIN-CONTAINING PROTEIN"/>
    <property type="match status" value="1"/>
</dbReference>
<dbReference type="Pfam" id="PF01569">
    <property type="entry name" value="PAP2"/>
    <property type="match status" value="1"/>
</dbReference>
<protein>
    <submittedName>
        <fullName evidence="2">Vanadium-dependent haloperoxidase</fullName>
    </submittedName>
</protein>
<keyword evidence="3" id="KW-1185">Reference proteome</keyword>
<accession>A0ABS3JUU6</accession>
<organism evidence="2 3">
    <name type="scientific">Fibrella forsythiae</name>
    <dbReference type="NCBI Taxonomy" id="2817061"/>
    <lineage>
        <taxon>Bacteria</taxon>
        <taxon>Pseudomonadati</taxon>
        <taxon>Bacteroidota</taxon>
        <taxon>Cytophagia</taxon>
        <taxon>Cytophagales</taxon>
        <taxon>Spirosomataceae</taxon>
        <taxon>Fibrella</taxon>
    </lineage>
</organism>
<evidence type="ECO:0000313" key="2">
    <source>
        <dbReference type="EMBL" id="MBO0953146.1"/>
    </source>
</evidence>
<gene>
    <name evidence="2" type="ORF">J2I46_31530</name>
</gene>
<dbReference type="Gene3D" id="1.10.606.20">
    <property type="match status" value="1"/>
</dbReference>
<dbReference type="InterPro" id="IPR000326">
    <property type="entry name" value="PAP2/HPO"/>
</dbReference>
<comment type="caution">
    <text evidence="2">The sequence shown here is derived from an EMBL/GenBank/DDBJ whole genome shotgun (WGS) entry which is preliminary data.</text>
</comment>